<dbReference type="AlphaFoldDB" id="A0A139WNL5"/>
<keyword evidence="3" id="KW-1185">Reference proteome</keyword>
<reference evidence="2 3" key="1">
    <citation type="journal article" date="2008" name="Nature">
        <title>The genome of the model beetle and pest Tribolium castaneum.</title>
        <authorList>
            <consortium name="Tribolium Genome Sequencing Consortium"/>
            <person name="Richards S."/>
            <person name="Gibbs R.A."/>
            <person name="Weinstock G.M."/>
            <person name="Brown S.J."/>
            <person name="Denell R."/>
            <person name="Beeman R.W."/>
            <person name="Gibbs R."/>
            <person name="Beeman R.W."/>
            <person name="Brown S.J."/>
            <person name="Bucher G."/>
            <person name="Friedrich M."/>
            <person name="Grimmelikhuijzen C.J."/>
            <person name="Klingler M."/>
            <person name="Lorenzen M."/>
            <person name="Richards S."/>
            <person name="Roth S."/>
            <person name="Schroder R."/>
            <person name="Tautz D."/>
            <person name="Zdobnov E.M."/>
            <person name="Muzny D."/>
            <person name="Gibbs R.A."/>
            <person name="Weinstock G.M."/>
            <person name="Attaway T."/>
            <person name="Bell S."/>
            <person name="Buhay C.J."/>
            <person name="Chandrabose M.N."/>
            <person name="Chavez D."/>
            <person name="Clerk-Blankenburg K.P."/>
            <person name="Cree A."/>
            <person name="Dao M."/>
            <person name="Davis C."/>
            <person name="Chacko J."/>
            <person name="Dinh H."/>
            <person name="Dugan-Rocha S."/>
            <person name="Fowler G."/>
            <person name="Garner T.T."/>
            <person name="Garnes J."/>
            <person name="Gnirke A."/>
            <person name="Hawes A."/>
            <person name="Hernandez J."/>
            <person name="Hines S."/>
            <person name="Holder M."/>
            <person name="Hume J."/>
            <person name="Jhangiani S.N."/>
            <person name="Joshi V."/>
            <person name="Khan Z.M."/>
            <person name="Jackson L."/>
            <person name="Kovar C."/>
            <person name="Kowis A."/>
            <person name="Lee S."/>
            <person name="Lewis L.R."/>
            <person name="Margolis J."/>
            <person name="Morgan M."/>
            <person name="Nazareth L.V."/>
            <person name="Nguyen N."/>
            <person name="Okwuonu G."/>
            <person name="Parker D."/>
            <person name="Richards S."/>
            <person name="Ruiz S.J."/>
            <person name="Santibanez J."/>
            <person name="Savard J."/>
            <person name="Scherer S.E."/>
            <person name="Schneider B."/>
            <person name="Sodergren E."/>
            <person name="Tautz D."/>
            <person name="Vattahil S."/>
            <person name="Villasana D."/>
            <person name="White C.S."/>
            <person name="Wright R."/>
            <person name="Park Y."/>
            <person name="Beeman R.W."/>
            <person name="Lord J."/>
            <person name="Oppert B."/>
            <person name="Lorenzen M."/>
            <person name="Brown S."/>
            <person name="Wang L."/>
            <person name="Savard J."/>
            <person name="Tautz D."/>
            <person name="Richards S."/>
            <person name="Weinstock G."/>
            <person name="Gibbs R.A."/>
            <person name="Liu Y."/>
            <person name="Worley K."/>
            <person name="Weinstock G."/>
            <person name="Elsik C.G."/>
            <person name="Reese J.T."/>
            <person name="Elhaik E."/>
            <person name="Landan G."/>
            <person name="Graur D."/>
            <person name="Arensburger P."/>
            <person name="Atkinson P."/>
            <person name="Beeman R.W."/>
            <person name="Beidler J."/>
            <person name="Brown S.J."/>
            <person name="Demuth J.P."/>
            <person name="Drury D.W."/>
            <person name="Du Y.Z."/>
            <person name="Fujiwara H."/>
            <person name="Lorenzen M."/>
            <person name="Maselli V."/>
            <person name="Osanai M."/>
            <person name="Park Y."/>
            <person name="Robertson H.M."/>
            <person name="Tu Z."/>
            <person name="Wang J.J."/>
            <person name="Wang S."/>
            <person name="Richards S."/>
            <person name="Song H."/>
            <person name="Zhang L."/>
            <person name="Sodergren E."/>
            <person name="Werner D."/>
            <person name="Stanke M."/>
            <person name="Morgenstern B."/>
            <person name="Solovyev V."/>
            <person name="Kosarev P."/>
            <person name="Brown G."/>
            <person name="Chen H.C."/>
            <person name="Ermolaeva O."/>
            <person name="Hlavina W."/>
            <person name="Kapustin Y."/>
            <person name="Kiryutin B."/>
            <person name="Kitts P."/>
            <person name="Maglott D."/>
            <person name="Pruitt K."/>
            <person name="Sapojnikov V."/>
            <person name="Souvorov A."/>
            <person name="Mackey A.J."/>
            <person name="Waterhouse R.M."/>
            <person name="Wyder S."/>
            <person name="Zdobnov E.M."/>
            <person name="Zdobnov E.M."/>
            <person name="Wyder S."/>
            <person name="Kriventseva E.V."/>
            <person name="Kadowaki T."/>
            <person name="Bork P."/>
            <person name="Aranda M."/>
            <person name="Bao R."/>
            <person name="Beermann A."/>
            <person name="Berns N."/>
            <person name="Bolognesi R."/>
            <person name="Bonneton F."/>
            <person name="Bopp D."/>
            <person name="Brown S.J."/>
            <person name="Bucher G."/>
            <person name="Butts T."/>
            <person name="Chaumot A."/>
            <person name="Denell R.E."/>
            <person name="Ferrier D.E."/>
            <person name="Friedrich M."/>
            <person name="Gordon C.M."/>
            <person name="Jindra M."/>
            <person name="Klingler M."/>
            <person name="Lan Q."/>
            <person name="Lattorff H.M."/>
            <person name="Laudet V."/>
            <person name="von Levetsow C."/>
            <person name="Liu Z."/>
            <person name="Lutz R."/>
            <person name="Lynch J.A."/>
            <person name="da Fonseca R.N."/>
            <person name="Posnien N."/>
            <person name="Reuter R."/>
            <person name="Roth S."/>
            <person name="Savard J."/>
            <person name="Schinko J.B."/>
            <person name="Schmitt C."/>
            <person name="Schoppmeier M."/>
            <person name="Schroder R."/>
            <person name="Shippy T.D."/>
            <person name="Simonnet F."/>
            <person name="Marques-Souza H."/>
            <person name="Tautz D."/>
            <person name="Tomoyasu Y."/>
            <person name="Trauner J."/>
            <person name="Van der Zee M."/>
            <person name="Vervoort M."/>
            <person name="Wittkopp N."/>
            <person name="Wimmer E.A."/>
            <person name="Yang X."/>
            <person name="Jones A.K."/>
            <person name="Sattelle D.B."/>
            <person name="Ebert P.R."/>
            <person name="Nelson D."/>
            <person name="Scott J.G."/>
            <person name="Beeman R.W."/>
            <person name="Muthukrishnan S."/>
            <person name="Kramer K.J."/>
            <person name="Arakane Y."/>
            <person name="Beeman R.W."/>
            <person name="Zhu Q."/>
            <person name="Hogenkamp D."/>
            <person name="Dixit R."/>
            <person name="Oppert B."/>
            <person name="Jiang H."/>
            <person name="Zou Z."/>
            <person name="Marshall J."/>
            <person name="Elpidina E."/>
            <person name="Vinokurov K."/>
            <person name="Oppert C."/>
            <person name="Zou Z."/>
            <person name="Evans J."/>
            <person name="Lu Z."/>
            <person name="Zhao P."/>
            <person name="Sumathipala N."/>
            <person name="Altincicek B."/>
            <person name="Vilcinskas A."/>
            <person name="Williams M."/>
            <person name="Hultmark D."/>
            <person name="Hetru C."/>
            <person name="Jiang H."/>
            <person name="Grimmelikhuijzen C.J."/>
            <person name="Hauser F."/>
            <person name="Cazzamali G."/>
            <person name="Williamson M."/>
            <person name="Park Y."/>
            <person name="Li B."/>
            <person name="Tanaka Y."/>
            <person name="Predel R."/>
            <person name="Neupert S."/>
            <person name="Schachtner J."/>
            <person name="Verleyen P."/>
            <person name="Raible F."/>
            <person name="Bork P."/>
            <person name="Friedrich M."/>
            <person name="Walden K.K."/>
            <person name="Robertson H.M."/>
            <person name="Angeli S."/>
            <person name="Foret S."/>
            <person name="Bucher G."/>
            <person name="Schuetz S."/>
            <person name="Maleszka R."/>
            <person name="Wimmer E.A."/>
            <person name="Beeman R.W."/>
            <person name="Lorenzen M."/>
            <person name="Tomoyasu Y."/>
            <person name="Miller S.C."/>
            <person name="Grossmann D."/>
            <person name="Bucher G."/>
        </authorList>
    </citation>
    <scope>NUCLEOTIDE SEQUENCE [LARGE SCALE GENOMIC DNA]</scope>
    <source>
        <strain evidence="2 3">Georgia GA2</strain>
    </source>
</reference>
<keyword evidence="1" id="KW-0732">Signal</keyword>
<protein>
    <recommendedName>
        <fullName evidence="4">VWFC domain-containing protein</fullName>
    </recommendedName>
</protein>
<gene>
    <name evidence="2" type="primary">AUGUSTUS-3.0.2_34541</name>
    <name evidence="2" type="ORF">TcasGA2_TC034541</name>
</gene>
<dbReference type="EMBL" id="KQ971310">
    <property type="protein sequence ID" value="KYB29514.1"/>
    <property type="molecule type" value="Genomic_DNA"/>
</dbReference>
<feature type="chain" id="PRO_5007300330" description="VWFC domain-containing protein" evidence="1">
    <location>
        <begin position="20"/>
        <end position="204"/>
    </location>
</feature>
<name>A0A139WNL5_TRICA</name>
<dbReference type="InParanoid" id="A0A139WNL5"/>
<organism evidence="2 3">
    <name type="scientific">Tribolium castaneum</name>
    <name type="common">Red flour beetle</name>
    <dbReference type="NCBI Taxonomy" id="7070"/>
    <lineage>
        <taxon>Eukaryota</taxon>
        <taxon>Metazoa</taxon>
        <taxon>Ecdysozoa</taxon>
        <taxon>Arthropoda</taxon>
        <taxon>Hexapoda</taxon>
        <taxon>Insecta</taxon>
        <taxon>Pterygota</taxon>
        <taxon>Neoptera</taxon>
        <taxon>Endopterygota</taxon>
        <taxon>Coleoptera</taxon>
        <taxon>Polyphaga</taxon>
        <taxon>Cucujiformia</taxon>
        <taxon>Tenebrionidae</taxon>
        <taxon>Tenebrionidae incertae sedis</taxon>
        <taxon>Tribolium</taxon>
    </lineage>
</organism>
<evidence type="ECO:0000256" key="1">
    <source>
        <dbReference type="SAM" id="SignalP"/>
    </source>
</evidence>
<reference evidence="2 3" key="2">
    <citation type="journal article" date="2010" name="Nucleic Acids Res.">
        <title>BeetleBase in 2010: revisions to provide comprehensive genomic information for Tribolium castaneum.</title>
        <authorList>
            <person name="Kim H.S."/>
            <person name="Murphy T."/>
            <person name="Xia J."/>
            <person name="Caragea D."/>
            <person name="Park Y."/>
            <person name="Beeman R.W."/>
            <person name="Lorenzen M.D."/>
            <person name="Butcher S."/>
            <person name="Manak J.R."/>
            <person name="Brown S.J."/>
        </authorList>
    </citation>
    <scope>NUCLEOTIDE SEQUENCE [LARGE SCALE GENOMIC DNA]</scope>
    <source>
        <strain evidence="2 3">Georgia GA2</strain>
    </source>
</reference>
<feature type="signal peptide" evidence="1">
    <location>
        <begin position="1"/>
        <end position="19"/>
    </location>
</feature>
<evidence type="ECO:0000313" key="2">
    <source>
        <dbReference type="EMBL" id="KYB29514.1"/>
    </source>
</evidence>
<proteinExistence type="predicted"/>
<evidence type="ECO:0008006" key="4">
    <source>
        <dbReference type="Google" id="ProtNLM"/>
    </source>
</evidence>
<dbReference type="Proteomes" id="UP000007266">
    <property type="component" value="Linkage group 2"/>
</dbReference>
<accession>A0A139WNL5</accession>
<sequence length="204" mass="23115">MKLFVILFLQSFFIYLTIGTPVTGDSSCDVYGTLIYEDFGCTPEHDNASKCPSRFSCKGLEPSKDQCYFRGRAYQNREEVNTSLLLPSCESSCFCQTNENRARFTCAITECAEELGRPFKKGCYGKYTLDSCCSVGEVCQDGVVYNFDLVESTVKILAPHSTVWIRIHNRIRFCVVPMAGFVLMVPKLLRVKRSQNTRVNLEIK</sequence>
<evidence type="ECO:0000313" key="3">
    <source>
        <dbReference type="Proteomes" id="UP000007266"/>
    </source>
</evidence>